<keyword evidence="1" id="KW-0472">Membrane</keyword>
<keyword evidence="2" id="KW-1185">Reference proteome</keyword>
<dbReference type="GeneID" id="106818846"/>
<name>A0ABM1F3I2_PRICU</name>
<dbReference type="Proteomes" id="UP000695022">
    <property type="component" value="Unplaced"/>
</dbReference>
<keyword evidence="1" id="KW-1133">Transmembrane helix</keyword>
<proteinExistence type="predicted"/>
<evidence type="ECO:0000313" key="3">
    <source>
        <dbReference type="RefSeq" id="XP_014679003.1"/>
    </source>
</evidence>
<evidence type="ECO:0000313" key="2">
    <source>
        <dbReference type="Proteomes" id="UP000695022"/>
    </source>
</evidence>
<dbReference type="RefSeq" id="XP_014679003.1">
    <property type="nucleotide sequence ID" value="XM_014823517.1"/>
</dbReference>
<feature type="non-terminal residue" evidence="3">
    <location>
        <position position="130"/>
    </location>
</feature>
<gene>
    <name evidence="3" type="primary">LOC106818846</name>
</gene>
<evidence type="ECO:0000256" key="1">
    <source>
        <dbReference type="SAM" id="Phobius"/>
    </source>
</evidence>
<protein>
    <submittedName>
        <fullName evidence="3">Uncharacterized protein LOC106818846</fullName>
    </submittedName>
</protein>
<feature type="transmembrane region" description="Helical" evidence="1">
    <location>
        <begin position="7"/>
        <end position="26"/>
    </location>
</feature>
<sequence length="130" mass="14577">MGRISMCLRVAPVAVIPLIIILIIAYNELVIPSATSPVNMKLVSLRETATPTKSAKPATSLRHKEDVPVVNKSASRQYNTTFPPTELKIPNVLHYVWFNDLRANTKLHSKMNLFRMIGPISAYKNLRPEP</sequence>
<reference evidence="3" key="1">
    <citation type="submission" date="2025-08" db="UniProtKB">
        <authorList>
            <consortium name="RefSeq"/>
        </authorList>
    </citation>
    <scope>IDENTIFICATION</scope>
</reference>
<keyword evidence="1" id="KW-0812">Transmembrane</keyword>
<accession>A0ABM1F3I2</accession>
<organism evidence="2 3">
    <name type="scientific">Priapulus caudatus</name>
    <name type="common">Priapulid worm</name>
    <dbReference type="NCBI Taxonomy" id="37621"/>
    <lineage>
        <taxon>Eukaryota</taxon>
        <taxon>Metazoa</taxon>
        <taxon>Ecdysozoa</taxon>
        <taxon>Scalidophora</taxon>
        <taxon>Priapulida</taxon>
        <taxon>Priapulimorpha</taxon>
        <taxon>Priapulimorphida</taxon>
        <taxon>Priapulidae</taxon>
        <taxon>Priapulus</taxon>
    </lineage>
</organism>